<dbReference type="Proteomes" id="UP000828390">
    <property type="component" value="Unassembled WGS sequence"/>
</dbReference>
<organism evidence="1 2">
    <name type="scientific">Dreissena polymorpha</name>
    <name type="common">Zebra mussel</name>
    <name type="synonym">Mytilus polymorpha</name>
    <dbReference type="NCBI Taxonomy" id="45954"/>
    <lineage>
        <taxon>Eukaryota</taxon>
        <taxon>Metazoa</taxon>
        <taxon>Spiralia</taxon>
        <taxon>Lophotrochozoa</taxon>
        <taxon>Mollusca</taxon>
        <taxon>Bivalvia</taxon>
        <taxon>Autobranchia</taxon>
        <taxon>Heteroconchia</taxon>
        <taxon>Euheterodonta</taxon>
        <taxon>Imparidentia</taxon>
        <taxon>Neoheterodontei</taxon>
        <taxon>Myida</taxon>
        <taxon>Dreissenoidea</taxon>
        <taxon>Dreissenidae</taxon>
        <taxon>Dreissena</taxon>
    </lineage>
</organism>
<evidence type="ECO:0000313" key="1">
    <source>
        <dbReference type="EMBL" id="KAH3878355.1"/>
    </source>
</evidence>
<protein>
    <submittedName>
        <fullName evidence="1">Uncharacterized protein</fullName>
    </submittedName>
</protein>
<name>A0A9D4RTN3_DREPO</name>
<comment type="caution">
    <text evidence="1">The sequence shown here is derived from an EMBL/GenBank/DDBJ whole genome shotgun (WGS) entry which is preliminary data.</text>
</comment>
<accession>A0A9D4RTN3</accession>
<sequence>MAKAIQSRLQVGTDRLVFYQHDGVTRRKIAAYRNYTEVVHAHVVVAASADNAVRGKLKHAVSSGLSLKTLKLHVS</sequence>
<evidence type="ECO:0000313" key="2">
    <source>
        <dbReference type="Proteomes" id="UP000828390"/>
    </source>
</evidence>
<gene>
    <name evidence="1" type="ORF">DPMN_002244</name>
</gene>
<reference evidence="1" key="1">
    <citation type="journal article" date="2019" name="bioRxiv">
        <title>The Genome of the Zebra Mussel, Dreissena polymorpha: A Resource for Invasive Species Research.</title>
        <authorList>
            <person name="McCartney M.A."/>
            <person name="Auch B."/>
            <person name="Kono T."/>
            <person name="Mallez S."/>
            <person name="Zhang Y."/>
            <person name="Obille A."/>
            <person name="Becker A."/>
            <person name="Abrahante J.E."/>
            <person name="Garbe J."/>
            <person name="Badalamenti J.P."/>
            <person name="Herman A."/>
            <person name="Mangelson H."/>
            <person name="Liachko I."/>
            <person name="Sullivan S."/>
            <person name="Sone E.D."/>
            <person name="Koren S."/>
            <person name="Silverstein K.A.T."/>
            <person name="Beckman K.B."/>
            <person name="Gohl D.M."/>
        </authorList>
    </citation>
    <scope>NUCLEOTIDE SEQUENCE</scope>
    <source>
        <strain evidence="1">Duluth1</strain>
        <tissue evidence="1">Whole animal</tissue>
    </source>
</reference>
<proteinExistence type="predicted"/>
<dbReference type="EMBL" id="JAIWYP010000001">
    <property type="protein sequence ID" value="KAH3878355.1"/>
    <property type="molecule type" value="Genomic_DNA"/>
</dbReference>
<dbReference type="AlphaFoldDB" id="A0A9D4RTN3"/>
<reference evidence="1" key="2">
    <citation type="submission" date="2020-11" db="EMBL/GenBank/DDBJ databases">
        <authorList>
            <person name="McCartney M.A."/>
            <person name="Auch B."/>
            <person name="Kono T."/>
            <person name="Mallez S."/>
            <person name="Becker A."/>
            <person name="Gohl D.M."/>
            <person name="Silverstein K.A.T."/>
            <person name="Koren S."/>
            <person name="Bechman K.B."/>
            <person name="Herman A."/>
            <person name="Abrahante J.E."/>
            <person name="Garbe J."/>
        </authorList>
    </citation>
    <scope>NUCLEOTIDE SEQUENCE</scope>
    <source>
        <strain evidence="1">Duluth1</strain>
        <tissue evidence="1">Whole animal</tissue>
    </source>
</reference>
<keyword evidence="2" id="KW-1185">Reference proteome</keyword>